<feature type="region of interest" description="Disordered" evidence="1">
    <location>
        <begin position="1"/>
        <end position="21"/>
    </location>
</feature>
<dbReference type="AlphaFoldDB" id="A0ABD1S9B8"/>
<organism evidence="2 3">
    <name type="scientific">Abeliophyllum distichum</name>
    <dbReference type="NCBI Taxonomy" id="126358"/>
    <lineage>
        <taxon>Eukaryota</taxon>
        <taxon>Viridiplantae</taxon>
        <taxon>Streptophyta</taxon>
        <taxon>Embryophyta</taxon>
        <taxon>Tracheophyta</taxon>
        <taxon>Spermatophyta</taxon>
        <taxon>Magnoliopsida</taxon>
        <taxon>eudicotyledons</taxon>
        <taxon>Gunneridae</taxon>
        <taxon>Pentapetalae</taxon>
        <taxon>asterids</taxon>
        <taxon>lamiids</taxon>
        <taxon>Lamiales</taxon>
        <taxon>Oleaceae</taxon>
        <taxon>Forsythieae</taxon>
        <taxon>Abeliophyllum</taxon>
    </lineage>
</organism>
<evidence type="ECO:0000256" key="1">
    <source>
        <dbReference type="SAM" id="MobiDB-lite"/>
    </source>
</evidence>
<gene>
    <name evidence="2" type="ORF">Adt_22911</name>
</gene>
<dbReference type="PANTHER" id="PTHR33223:SF11">
    <property type="entry name" value="ELEMENT PROTEIN, PUTATIVE-RELATED"/>
    <property type="match status" value="1"/>
</dbReference>
<dbReference type="EMBL" id="JBFOLK010000007">
    <property type="protein sequence ID" value="KAL2497361.1"/>
    <property type="molecule type" value="Genomic_DNA"/>
</dbReference>
<accession>A0ABD1S9B8</accession>
<dbReference type="PANTHER" id="PTHR33223">
    <property type="entry name" value="CCHC-TYPE DOMAIN-CONTAINING PROTEIN"/>
    <property type="match status" value="1"/>
</dbReference>
<evidence type="ECO:0000313" key="3">
    <source>
        <dbReference type="Proteomes" id="UP001604336"/>
    </source>
</evidence>
<dbReference type="Proteomes" id="UP001604336">
    <property type="component" value="Unassembled WGS sequence"/>
</dbReference>
<proteinExistence type="predicted"/>
<keyword evidence="3" id="KW-1185">Reference proteome</keyword>
<protein>
    <submittedName>
        <fullName evidence="2">Retrotrans gag domain-containing protein</fullName>
    </submittedName>
</protein>
<evidence type="ECO:0000313" key="2">
    <source>
        <dbReference type="EMBL" id="KAL2497361.1"/>
    </source>
</evidence>
<reference evidence="3" key="1">
    <citation type="submission" date="2024-07" db="EMBL/GenBank/DDBJ databases">
        <title>Two chromosome-level genome assemblies of Korean endemic species Abeliophyllum distichum and Forsythia ovata (Oleaceae).</title>
        <authorList>
            <person name="Jang H."/>
        </authorList>
    </citation>
    <scope>NUCLEOTIDE SEQUENCE [LARGE SCALE GENOMIC DNA]</scope>
</reference>
<sequence length="151" mass="18100">MDDNQVRDRLPADVRNNPAPMARPIEVNERDILMGEYLMPLIVENWSSKIYPPYGHDIFQMRPDMINLFSNNMPFYGRTDKNPHYHICHFDEYCRNFKYHSVNEESLRMRLFPHTLKDKVREWLDSLPSGSITTWIDLFQKFTLNTFLLSK</sequence>
<feature type="compositionally biased region" description="Basic and acidic residues" evidence="1">
    <location>
        <begin position="1"/>
        <end position="12"/>
    </location>
</feature>
<name>A0ABD1S9B8_9LAMI</name>
<comment type="caution">
    <text evidence="2">The sequence shown here is derived from an EMBL/GenBank/DDBJ whole genome shotgun (WGS) entry which is preliminary data.</text>
</comment>